<proteinExistence type="predicted"/>
<evidence type="ECO:0000313" key="2">
    <source>
        <dbReference type="EMBL" id="GAV01445.1"/>
    </source>
</evidence>
<feature type="transmembrane region" description="Helical" evidence="1">
    <location>
        <begin position="210"/>
        <end position="230"/>
    </location>
</feature>
<dbReference type="Proteomes" id="UP000186922">
    <property type="component" value="Unassembled WGS sequence"/>
</dbReference>
<accession>A0A1D1VII2</accession>
<reference evidence="2 3" key="1">
    <citation type="journal article" date="2016" name="Nat. Commun.">
        <title>Extremotolerant tardigrade genome and improved radiotolerance of human cultured cells by tardigrade-unique protein.</title>
        <authorList>
            <person name="Hashimoto T."/>
            <person name="Horikawa D.D."/>
            <person name="Saito Y."/>
            <person name="Kuwahara H."/>
            <person name="Kozuka-Hata H."/>
            <person name="Shin-I T."/>
            <person name="Minakuchi Y."/>
            <person name="Ohishi K."/>
            <person name="Motoyama A."/>
            <person name="Aizu T."/>
            <person name="Enomoto A."/>
            <person name="Kondo K."/>
            <person name="Tanaka S."/>
            <person name="Hara Y."/>
            <person name="Koshikawa S."/>
            <person name="Sagara H."/>
            <person name="Miura T."/>
            <person name="Yokobori S."/>
            <person name="Miyagawa K."/>
            <person name="Suzuki Y."/>
            <person name="Kubo T."/>
            <person name="Oyama M."/>
            <person name="Kohara Y."/>
            <person name="Fujiyama A."/>
            <person name="Arakawa K."/>
            <person name="Katayama T."/>
            <person name="Toyoda A."/>
            <person name="Kunieda T."/>
        </authorList>
    </citation>
    <scope>NUCLEOTIDE SEQUENCE [LARGE SCALE GENOMIC DNA]</scope>
    <source>
        <strain evidence="2 3">YOKOZUNA-1</strain>
    </source>
</reference>
<evidence type="ECO:0000256" key="1">
    <source>
        <dbReference type="SAM" id="Phobius"/>
    </source>
</evidence>
<comment type="caution">
    <text evidence="2">The sequence shown here is derived from an EMBL/GenBank/DDBJ whole genome shotgun (WGS) entry which is preliminary data.</text>
</comment>
<keyword evidence="3" id="KW-1185">Reference proteome</keyword>
<dbReference type="AlphaFoldDB" id="A0A1D1VII2"/>
<feature type="transmembrane region" description="Helical" evidence="1">
    <location>
        <begin position="179"/>
        <end position="198"/>
    </location>
</feature>
<feature type="transmembrane region" description="Helical" evidence="1">
    <location>
        <begin position="84"/>
        <end position="108"/>
    </location>
</feature>
<feature type="transmembrane region" description="Helical" evidence="1">
    <location>
        <begin position="141"/>
        <end position="159"/>
    </location>
</feature>
<protein>
    <submittedName>
        <fullName evidence="2">Uncharacterized protein</fullName>
    </submittedName>
</protein>
<sequence>MVFCCSFFPESPLFWVVNVNREKEADSVVGRIARWNAVKLPLDFCVEPSPLLTNSLTRTPPRWQGYLIRSWTKIMYNPFIFRRWLYVTLTWFVVNYIWVSVSITRAVYPFSLRWNFAIIGVMAMLGGVLTQMLLRFFKKMEIIVAFLFSGSTGFLVDAYVMPTEGLGLSRMTTSYTIRSTSYCVTAMTTLSMLGILRLQSAEIRGEECQPGAIFWMILCATTGGAVGMYYKKTPHYAINTAACSGPIPCSPESEPFASGTWDIRNVICRYLNHTGLEISAIFIELDYLSVSLSNSVFVFVNLVAPAMTYGLMSFPSDTCPRAVTSVYGSPSYH</sequence>
<organism evidence="2 3">
    <name type="scientific">Ramazzottius varieornatus</name>
    <name type="common">Water bear</name>
    <name type="synonym">Tardigrade</name>
    <dbReference type="NCBI Taxonomy" id="947166"/>
    <lineage>
        <taxon>Eukaryota</taxon>
        <taxon>Metazoa</taxon>
        <taxon>Ecdysozoa</taxon>
        <taxon>Tardigrada</taxon>
        <taxon>Eutardigrada</taxon>
        <taxon>Parachela</taxon>
        <taxon>Hypsibioidea</taxon>
        <taxon>Ramazzottiidae</taxon>
        <taxon>Ramazzottius</taxon>
    </lineage>
</organism>
<feature type="transmembrane region" description="Helical" evidence="1">
    <location>
        <begin position="114"/>
        <end position="134"/>
    </location>
</feature>
<dbReference type="EMBL" id="BDGG01000007">
    <property type="protein sequence ID" value="GAV01445.1"/>
    <property type="molecule type" value="Genomic_DNA"/>
</dbReference>
<name>A0A1D1VII2_RAMVA</name>
<keyword evidence="1" id="KW-0812">Transmembrane</keyword>
<keyword evidence="1" id="KW-1133">Transmembrane helix</keyword>
<gene>
    <name evidence="2" type="primary">RvY_12158</name>
    <name evidence="2" type="synonym">RvY_12158.2</name>
    <name evidence="2" type="ORF">RvY_12158-2</name>
</gene>
<evidence type="ECO:0000313" key="3">
    <source>
        <dbReference type="Proteomes" id="UP000186922"/>
    </source>
</evidence>
<keyword evidence="1" id="KW-0472">Membrane</keyword>